<evidence type="ECO:0000256" key="4">
    <source>
        <dbReference type="SAM" id="MobiDB-lite"/>
    </source>
</evidence>
<sequence>MVGHQRGRRRRPDLRGLMSPPLSLFTRPTPVEPAPRLAEAIGLDAGRLWIKRDDLIGLGGGGNKVRKLEITMAGAIAVGADTVVTTGAPQSNHARLTAAAAARCGLRSVLVLEGEAPDRLEGNLLLDRLFDAEIVFSGDRDAADVAAQEARARDAYLIPFGGTDARSAVAYRDAGLELLGQLPDVGTVVVAVGSGGTMAGLVTALGTHRVLGVATGAVPDAHATVAGFVTDMGSSPEGLRIDDARIGDGYRHLTPETRDALELAARTEGLVLDPTYTGRAMAGLRAAAATSGLAPGPVVLLHTGGLPGLFGHAEFPDGV</sequence>
<protein>
    <submittedName>
        <fullName evidence="6">Pyridoxal-phosphate dependent enzyme</fullName>
    </submittedName>
</protein>
<dbReference type="Pfam" id="PF00291">
    <property type="entry name" value="PALP"/>
    <property type="match status" value="1"/>
</dbReference>
<evidence type="ECO:0000256" key="2">
    <source>
        <dbReference type="ARBA" id="ARBA00008639"/>
    </source>
</evidence>
<dbReference type="InterPro" id="IPR036052">
    <property type="entry name" value="TrpB-like_PALP_sf"/>
</dbReference>
<dbReference type="SUPFAM" id="SSF53686">
    <property type="entry name" value="Tryptophan synthase beta subunit-like PLP-dependent enzymes"/>
    <property type="match status" value="1"/>
</dbReference>
<dbReference type="RefSeq" id="WP_378036744.1">
    <property type="nucleotide sequence ID" value="NZ_JBHSIV010000013.1"/>
</dbReference>
<dbReference type="Gene3D" id="3.40.50.1100">
    <property type="match status" value="2"/>
</dbReference>
<dbReference type="EMBL" id="JBHSIV010000013">
    <property type="protein sequence ID" value="MFC5063395.1"/>
    <property type="molecule type" value="Genomic_DNA"/>
</dbReference>
<feature type="compositionally biased region" description="Basic residues" evidence="4">
    <location>
        <begin position="1"/>
        <end position="12"/>
    </location>
</feature>
<dbReference type="Proteomes" id="UP001595947">
    <property type="component" value="Unassembled WGS sequence"/>
</dbReference>
<dbReference type="PANTHER" id="PTHR43780">
    <property type="entry name" value="1-AMINOCYCLOPROPANE-1-CARBOXYLATE DEAMINASE-RELATED"/>
    <property type="match status" value="1"/>
</dbReference>
<feature type="region of interest" description="Disordered" evidence="4">
    <location>
        <begin position="1"/>
        <end position="22"/>
    </location>
</feature>
<reference evidence="7" key="1">
    <citation type="journal article" date="2019" name="Int. J. Syst. Evol. Microbiol.">
        <title>The Global Catalogue of Microorganisms (GCM) 10K type strain sequencing project: providing services to taxonomists for standard genome sequencing and annotation.</title>
        <authorList>
            <consortium name="The Broad Institute Genomics Platform"/>
            <consortium name="The Broad Institute Genome Sequencing Center for Infectious Disease"/>
            <person name="Wu L."/>
            <person name="Ma J."/>
        </authorList>
    </citation>
    <scope>NUCLEOTIDE SEQUENCE [LARGE SCALE GENOMIC DNA]</scope>
    <source>
        <strain evidence="7">CGMCC 4.7093</strain>
    </source>
</reference>
<feature type="domain" description="Tryptophan synthase beta chain-like PALP" evidence="5">
    <location>
        <begin position="23"/>
        <end position="304"/>
    </location>
</feature>
<organism evidence="6 7">
    <name type="scientific">Actinomycetospora atypica</name>
    <dbReference type="NCBI Taxonomy" id="1290095"/>
    <lineage>
        <taxon>Bacteria</taxon>
        <taxon>Bacillati</taxon>
        <taxon>Actinomycetota</taxon>
        <taxon>Actinomycetes</taxon>
        <taxon>Pseudonocardiales</taxon>
        <taxon>Pseudonocardiaceae</taxon>
        <taxon>Actinomycetospora</taxon>
    </lineage>
</organism>
<evidence type="ECO:0000259" key="5">
    <source>
        <dbReference type="Pfam" id="PF00291"/>
    </source>
</evidence>
<evidence type="ECO:0000313" key="7">
    <source>
        <dbReference type="Proteomes" id="UP001595947"/>
    </source>
</evidence>
<dbReference type="InterPro" id="IPR027278">
    <property type="entry name" value="ACCD_DCysDesulf"/>
</dbReference>
<proteinExistence type="inferred from homology"/>
<dbReference type="InterPro" id="IPR001926">
    <property type="entry name" value="TrpB-like_PALP"/>
</dbReference>
<name>A0ABV9YKL3_9PSEU</name>
<gene>
    <name evidence="6" type="ORF">ACFPBZ_14335</name>
</gene>
<evidence type="ECO:0000313" key="6">
    <source>
        <dbReference type="EMBL" id="MFC5063395.1"/>
    </source>
</evidence>
<dbReference type="PANTHER" id="PTHR43780:SF2">
    <property type="entry name" value="1-AMINOCYCLOPROPANE-1-CARBOXYLATE DEAMINASE-RELATED"/>
    <property type="match status" value="1"/>
</dbReference>
<evidence type="ECO:0000256" key="3">
    <source>
        <dbReference type="ARBA" id="ARBA00022898"/>
    </source>
</evidence>
<dbReference type="PIRSF" id="PIRSF006278">
    <property type="entry name" value="ACCD_DCysDesulf"/>
    <property type="match status" value="1"/>
</dbReference>
<evidence type="ECO:0000256" key="1">
    <source>
        <dbReference type="ARBA" id="ARBA00001933"/>
    </source>
</evidence>
<comment type="caution">
    <text evidence="6">The sequence shown here is derived from an EMBL/GenBank/DDBJ whole genome shotgun (WGS) entry which is preliminary data.</text>
</comment>
<keyword evidence="3" id="KW-0663">Pyridoxal phosphate</keyword>
<keyword evidence="7" id="KW-1185">Reference proteome</keyword>
<comment type="similarity">
    <text evidence="2">Belongs to the ACC deaminase/D-cysteine desulfhydrase family.</text>
</comment>
<comment type="cofactor">
    <cofactor evidence="1">
        <name>pyridoxal 5'-phosphate</name>
        <dbReference type="ChEBI" id="CHEBI:597326"/>
    </cofactor>
</comment>
<accession>A0ABV9YKL3</accession>